<evidence type="ECO:0000313" key="2">
    <source>
        <dbReference type="EMBL" id="PTF57219.1"/>
    </source>
</evidence>
<keyword evidence="1" id="KW-0812">Transmembrane</keyword>
<comment type="caution">
    <text evidence="2">The sequence shown here is derived from an EMBL/GenBank/DDBJ whole genome shotgun (WGS) entry which is preliminary data.</text>
</comment>
<protein>
    <submittedName>
        <fullName evidence="2">Uncharacterized protein</fullName>
    </submittedName>
</protein>
<keyword evidence="1" id="KW-1133">Transmembrane helix</keyword>
<organism evidence="2 3">
    <name type="scientific">Staphylococcus cohnii</name>
    <dbReference type="NCBI Taxonomy" id="29382"/>
    <lineage>
        <taxon>Bacteria</taxon>
        <taxon>Bacillati</taxon>
        <taxon>Bacillota</taxon>
        <taxon>Bacilli</taxon>
        <taxon>Bacillales</taxon>
        <taxon>Staphylococcaceae</taxon>
        <taxon>Staphylococcus</taxon>
        <taxon>Staphylococcus cohnii species complex</taxon>
    </lineage>
</organism>
<accession>A0A2T4LNU7</accession>
<evidence type="ECO:0000256" key="1">
    <source>
        <dbReference type="SAM" id="Phobius"/>
    </source>
</evidence>
<feature type="transmembrane region" description="Helical" evidence="1">
    <location>
        <begin position="30"/>
        <end position="48"/>
    </location>
</feature>
<reference evidence="2 3" key="1">
    <citation type="journal article" date="2016" name="Front. Microbiol.">
        <title>Comprehensive Phylogenetic Analysis of Bovine Non-aureus Staphylococci Species Based on Whole-Genome Sequencing.</title>
        <authorList>
            <person name="Naushad S."/>
            <person name="Barkema H.W."/>
            <person name="Luby C."/>
            <person name="Condas L.A."/>
            <person name="Nobrega D.B."/>
            <person name="Carson D.A."/>
            <person name="De Buck J."/>
        </authorList>
    </citation>
    <scope>NUCLEOTIDE SEQUENCE [LARGE SCALE GENOMIC DNA]</scope>
    <source>
        <strain evidence="2 3">SNUC 3829</strain>
    </source>
</reference>
<feature type="transmembrane region" description="Helical" evidence="1">
    <location>
        <begin position="6"/>
        <end position="23"/>
    </location>
</feature>
<feature type="transmembrane region" description="Helical" evidence="1">
    <location>
        <begin position="54"/>
        <end position="72"/>
    </location>
</feature>
<sequence>MKFFMTLSPAIIYPVLLAVQYFISKTGNKLLGAILPTLFVVTLIYLYVKDVLPLNIWGTVILGIIGLLFLFAQWDSAQKSKETS</sequence>
<dbReference type="Proteomes" id="UP000241208">
    <property type="component" value="Unassembled WGS sequence"/>
</dbReference>
<evidence type="ECO:0000313" key="3">
    <source>
        <dbReference type="Proteomes" id="UP000241208"/>
    </source>
</evidence>
<proteinExistence type="predicted"/>
<keyword evidence="1" id="KW-0472">Membrane</keyword>
<dbReference type="AlphaFoldDB" id="A0A2T4LNU7"/>
<gene>
    <name evidence="2" type="ORF">BUY34_13680</name>
</gene>
<dbReference type="EMBL" id="PYZR01000374">
    <property type="protein sequence ID" value="PTF57219.1"/>
    <property type="molecule type" value="Genomic_DNA"/>
</dbReference>
<name>A0A2T4LNU7_9STAP</name>
<dbReference type="RefSeq" id="WP_107386398.1">
    <property type="nucleotide sequence ID" value="NZ_JABXXD010000001.1"/>
</dbReference>